<dbReference type="Gene3D" id="3.40.630.30">
    <property type="match status" value="1"/>
</dbReference>
<dbReference type="CDD" id="cd04301">
    <property type="entry name" value="NAT_SF"/>
    <property type="match status" value="1"/>
</dbReference>
<dbReference type="RefSeq" id="WP_331374041.1">
    <property type="nucleotide sequence ID" value="NZ_CP133148.1"/>
</dbReference>
<dbReference type="Proteomes" id="UP001432360">
    <property type="component" value="Chromosome"/>
</dbReference>
<proteinExistence type="predicted"/>
<dbReference type="InterPro" id="IPR016181">
    <property type="entry name" value="Acyl_CoA_acyltransferase"/>
</dbReference>
<evidence type="ECO:0000313" key="3">
    <source>
        <dbReference type="Proteomes" id="UP001432360"/>
    </source>
</evidence>
<evidence type="ECO:0000313" key="2">
    <source>
        <dbReference type="EMBL" id="WVT04905.1"/>
    </source>
</evidence>
<dbReference type="Pfam" id="PF00583">
    <property type="entry name" value="Acetyltransf_1"/>
    <property type="match status" value="1"/>
</dbReference>
<organism evidence="2 3">
    <name type="scientific">Sinorhizobium chiapasense</name>
    <dbReference type="NCBI Taxonomy" id="501572"/>
    <lineage>
        <taxon>Bacteria</taxon>
        <taxon>Pseudomonadati</taxon>
        <taxon>Pseudomonadota</taxon>
        <taxon>Alphaproteobacteria</taxon>
        <taxon>Hyphomicrobiales</taxon>
        <taxon>Rhizobiaceae</taxon>
        <taxon>Sinorhizobium/Ensifer group</taxon>
        <taxon>Sinorhizobium</taxon>
    </lineage>
</organism>
<gene>
    <name evidence="2" type="ORF">RB548_05730</name>
</gene>
<keyword evidence="3" id="KW-1185">Reference proteome</keyword>
<dbReference type="InterPro" id="IPR000182">
    <property type="entry name" value="GNAT_dom"/>
</dbReference>
<protein>
    <submittedName>
        <fullName evidence="2">GNAT family N-acetyltransferase</fullName>
    </submittedName>
</protein>
<accession>A0ABZ2BEJ3</accession>
<dbReference type="EMBL" id="CP133148">
    <property type="protein sequence ID" value="WVT04905.1"/>
    <property type="molecule type" value="Genomic_DNA"/>
</dbReference>
<dbReference type="PROSITE" id="PS51186">
    <property type="entry name" value="GNAT"/>
    <property type="match status" value="1"/>
</dbReference>
<dbReference type="SUPFAM" id="SSF55729">
    <property type="entry name" value="Acyl-CoA N-acyltransferases (Nat)"/>
    <property type="match status" value="1"/>
</dbReference>
<feature type="domain" description="N-acetyltransferase" evidence="1">
    <location>
        <begin position="19"/>
        <end position="167"/>
    </location>
</feature>
<reference evidence="2" key="1">
    <citation type="submission" date="2023-08" db="EMBL/GenBank/DDBJ databases">
        <title>Complete genome sequence of Sinorhizobium chiapanecum ITTG S70 isolated from Acaciella angustissima nodules in Chiapas-Mexico.</title>
        <authorList>
            <person name="Rincon-Rosales R."/>
            <person name="Rogel M.A."/>
            <person name="Rincon-Medina C.I."/>
            <person name="Guerrero G."/>
            <person name="Manzano-Gomez L.A."/>
            <person name="Lopez-Lopez A."/>
            <person name="Rincon Molina F.A."/>
            <person name="Martinez-Romero E."/>
        </authorList>
    </citation>
    <scope>NUCLEOTIDE SEQUENCE</scope>
    <source>
        <strain evidence="2">ITTG S70</strain>
    </source>
</reference>
<evidence type="ECO:0000259" key="1">
    <source>
        <dbReference type="PROSITE" id="PS51186"/>
    </source>
</evidence>
<name>A0ABZ2BEJ3_9HYPH</name>
<sequence length="177" mass="19836">MWWSGKGPLHVNRPPRRQGEVRLLADIGLRAWEQAVSGLADAAKMRRLAEQAFDTFLARHWHIVLLIEGGGCIRGWAAREDLDETISDLWIDPESQGRGLGAFLLADIERRIAADGFAAAIARTHAQNASAVAFFQRHGYRVNWLSTAYSQKLDRDVEFIGLSKPFISDSIEELPQD</sequence>